<dbReference type="EMBL" id="UGPP01000001">
    <property type="protein sequence ID" value="STY70282.1"/>
    <property type="molecule type" value="Genomic_DNA"/>
</dbReference>
<evidence type="ECO:0000313" key="2">
    <source>
        <dbReference type="Proteomes" id="UP000255234"/>
    </source>
</evidence>
<organism evidence="1 2">
    <name type="scientific">Megamonas hypermegale</name>
    <dbReference type="NCBI Taxonomy" id="158847"/>
    <lineage>
        <taxon>Bacteria</taxon>
        <taxon>Bacillati</taxon>
        <taxon>Bacillota</taxon>
        <taxon>Negativicutes</taxon>
        <taxon>Selenomonadales</taxon>
        <taxon>Selenomonadaceae</taxon>
        <taxon>Megamonas</taxon>
    </lineage>
</organism>
<proteinExistence type="predicted"/>
<dbReference type="InterPro" id="IPR036390">
    <property type="entry name" value="WH_DNA-bd_sf"/>
</dbReference>
<evidence type="ECO:0008006" key="3">
    <source>
        <dbReference type="Google" id="ProtNLM"/>
    </source>
</evidence>
<sequence length="344" mass="39786">MAGDAKANINENIKKANIDYLKSTTFIKYYLPFFKLGLNADELHTLNLIFSFEADNKIYIGSSKYLCDMLNYSKPRALRILKSLTDKGYLKKEASNGRINSIYKINHMFLYQQIKNNENYSQLADNKQLQNVTVNSNKMLRLNNSNSNETLPIQLQNVTVNSNDLLPNKNIYKNNNKNIYITNSKTKKEKEEKQKKSASNKKAYSKKDFICDIESYSDDEELRQSLIDFYDMRKAQKKDINTSGITKRLLNKLDKLSGGDIEIKKAIVDKAIESSWLSFYPLKDADIATVKNKNNNGVILTKEEKEALEKPSIPPFIKDLREKEEKGELLTDDEKYFLSKYRNL</sequence>
<protein>
    <recommendedName>
        <fullName evidence="3">Helix-turn-helix domain-containing protein</fullName>
    </recommendedName>
</protein>
<dbReference type="InterPro" id="IPR036388">
    <property type="entry name" value="WH-like_DNA-bd_sf"/>
</dbReference>
<gene>
    <name evidence="1" type="ORF">NCTC10571_00405</name>
</gene>
<evidence type="ECO:0000313" key="1">
    <source>
        <dbReference type="EMBL" id="STY70282.1"/>
    </source>
</evidence>
<dbReference type="Proteomes" id="UP000255234">
    <property type="component" value="Unassembled WGS sequence"/>
</dbReference>
<dbReference type="SUPFAM" id="SSF46785">
    <property type="entry name" value="Winged helix' DNA-binding domain"/>
    <property type="match status" value="1"/>
</dbReference>
<reference evidence="1 2" key="1">
    <citation type="submission" date="2018-06" db="EMBL/GenBank/DDBJ databases">
        <authorList>
            <consortium name="Pathogen Informatics"/>
            <person name="Doyle S."/>
        </authorList>
    </citation>
    <scope>NUCLEOTIDE SEQUENCE [LARGE SCALE GENOMIC DNA]</scope>
    <source>
        <strain evidence="1 2">NCTC10571</strain>
    </source>
</reference>
<dbReference type="AlphaFoldDB" id="A0A378NPG7"/>
<name>A0A378NPG7_9FIRM</name>
<dbReference type="RefSeq" id="WP_115150979.1">
    <property type="nucleotide sequence ID" value="NZ_UGPP01000001.1"/>
</dbReference>
<accession>A0A378NPG7</accession>
<dbReference type="Gene3D" id="1.10.10.10">
    <property type="entry name" value="Winged helix-like DNA-binding domain superfamily/Winged helix DNA-binding domain"/>
    <property type="match status" value="1"/>
</dbReference>